<comment type="caution">
    <text evidence="2">The sequence shown here is derived from an EMBL/GenBank/DDBJ whole genome shotgun (WGS) entry which is preliminary data.</text>
</comment>
<gene>
    <name evidence="2" type="ORF">QLX08_001608</name>
</gene>
<feature type="region of interest" description="Disordered" evidence="1">
    <location>
        <begin position="1171"/>
        <end position="1222"/>
    </location>
</feature>
<feature type="compositionally biased region" description="Basic and acidic residues" evidence="1">
    <location>
        <begin position="999"/>
        <end position="1012"/>
    </location>
</feature>
<keyword evidence="3" id="KW-1185">Reference proteome</keyword>
<proteinExistence type="predicted"/>
<dbReference type="EMBL" id="JAWNGG020000021">
    <property type="protein sequence ID" value="KAK9308447.1"/>
    <property type="molecule type" value="Genomic_DNA"/>
</dbReference>
<protein>
    <submittedName>
        <fullName evidence="2">Uncharacterized protein</fullName>
    </submittedName>
</protein>
<feature type="region of interest" description="Disordered" evidence="1">
    <location>
        <begin position="997"/>
        <end position="1023"/>
    </location>
</feature>
<name>A0AAW1AEX4_9HYME</name>
<dbReference type="Proteomes" id="UP001432146">
    <property type="component" value="Unassembled WGS sequence"/>
</dbReference>
<evidence type="ECO:0000313" key="3">
    <source>
        <dbReference type="Proteomes" id="UP001432146"/>
    </source>
</evidence>
<feature type="region of interest" description="Disordered" evidence="1">
    <location>
        <begin position="949"/>
        <end position="977"/>
    </location>
</feature>
<evidence type="ECO:0000256" key="1">
    <source>
        <dbReference type="SAM" id="MobiDB-lite"/>
    </source>
</evidence>
<accession>A0AAW1AEX4</accession>
<feature type="region of interest" description="Disordered" evidence="1">
    <location>
        <begin position="736"/>
        <end position="768"/>
    </location>
</feature>
<reference evidence="2 3" key="1">
    <citation type="submission" date="2024-05" db="EMBL/GenBank/DDBJ databases">
        <title>The nuclear and mitochondrial genome assemblies of Tetragonisca angustula (Apidae: Meliponini), a tiny yet remarkable pollinator in the Neotropics.</title>
        <authorList>
            <person name="Ferrari R."/>
            <person name="Ricardo P.C."/>
            <person name="Dias F.C."/>
            <person name="Araujo N.S."/>
            <person name="Soares D.O."/>
            <person name="Zhou Q.-S."/>
            <person name="Zhu C.-D."/>
            <person name="Coutinho L."/>
            <person name="Airas M.C."/>
            <person name="Batista T.M."/>
        </authorList>
    </citation>
    <scope>NUCLEOTIDE SEQUENCE [LARGE SCALE GENOMIC DNA]</scope>
    <source>
        <strain evidence="2">ASF017062</strain>
        <tissue evidence="2">Abdomen</tissue>
    </source>
</reference>
<evidence type="ECO:0000313" key="2">
    <source>
        <dbReference type="EMBL" id="KAK9308447.1"/>
    </source>
</evidence>
<feature type="compositionally biased region" description="Basic and acidic residues" evidence="1">
    <location>
        <begin position="1175"/>
        <end position="1196"/>
    </location>
</feature>
<organism evidence="2 3">
    <name type="scientific">Tetragonisca angustula</name>
    <dbReference type="NCBI Taxonomy" id="166442"/>
    <lineage>
        <taxon>Eukaryota</taxon>
        <taxon>Metazoa</taxon>
        <taxon>Ecdysozoa</taxon>
        <taxon>Arthropoda</taxon>
        <taxon>Hexapoda</taxon>
        <taxon>Insecta</taxon>
        <taxon>Pterygota</taxon>
        <taxon>Neoptera</taxon>
        <taxon>Endopterygota</taxon>
        <taxon>Hymenoptera</taxon>
        <taxon>Apocrita</taxon>
        <taxon>Aculeata</taxon>
        <taxon>Apoidea</taxon>
        <taxon>Anthophila</taxon>
        <taxon>Apidae</taxon>
        <taxon>Tetragonisca</taxon>
    </lineage>
</organism>
<sequence length="1363" mass="153177">MTEEITHERFRADQTFANRPCAANNGAPGFTKLGPCLDRIRPLLGPSLENRVRSVLEEFVCKPNSHYARRFPRLKKFLDTATAWAGCLDVSAKDTDIRQEMIKHAIEYLAKDGLVTQFADPVVLNSGPNKVDPDCLAAEQNRALKSMNVWRFINEKDYWLCQDCATCADPETTLQIHHQCETSNSDLDVEVGSISQQSSTFFTCRTTSVSSRTSNRRVENPHSHAKINRRNFQLILQSSQDATNPLKNKLDNASRDSSKTLDLKVKFNCGGKFAQTQTSGGNLNFIFEASWLNRTANEGANVPDRAKPASRGGCSRVKHDCNRTKFPQNSKIQICVHRTTSTSRSDVRNPPNISNLSLPCRSSQLIVRLFEADPSLSDSCLVLMRKRFERDIGNACSCMNDILKRLDEPLIKQLRLNCEIRPGRVDFNLSCNGTDGTANRNKTRWFLGRVPTCSNVHKRDSRRELVERCCGNSNDRGSTRFLAEKFEEPRVASLRSISSARDSMERQIRRNETRNENEREANFAWTKQVDFVLSSRAINSQDDKDIVVERSEKCDNDDDGICEGEIDGSRLPRNGGKEETIMERRKAEETVDVNERSEVGNDGFIVDDSEKKLIELYDPKCGCSSDSLKGDGSSTTEDNLEECSRHAFCTGDGTIEHNRSRTKNVGKDRPCHAFCTSGGMIEHSSNNFDNKGSKVSHCHVICMNDRMVEHSLSRMKTTDDKNSKADRPCRVPCTSDGVVERNSSRTRNLDNVGCHSKENTSRGQESTLLREKRYDSKPEDHVSTGVSGLRTGRELLVNEERVFQLKQGVSQMKDTPEQEIHVFDLKVRERDISKVDEKHSADSVCVLSSNTEGSRETKCSCCGEDIDETNDVESNEPFVSPDSITEAENALRRSAFIVESNVSPTRDPFATSEKISIDLSIGDTFDRNERSPIAESLFVFCQGSKRFSSADEESSSNENCRANGRESRGKFKSPCGGSVPAACRRKSIYSVTCGPSCATRDRSRVDRNVGRDRSRRRREKDGASIVSRCKSRWRRGSTVPGSLCSFPAVDRIKYLIRKKLRKLLVEERDKGTSTSKTFLRNDRYLVSVSSGKLNDSRIARESCVTAGSAIRCPFTTRNRHDVRGSPDRTFNEGSCLGKNKNILGDIARGGCQRMIRGNGMLKKIAIGDVSRPLGQKRDSKSTDTKDLMDDGGERAERSKRKGKNKVDPPWCNKNRKSRNGSSVVSFDTRRMVFFEDDRGYSSRRKHDSKGRDGTKNPPAESKSRNYSGGSYEYENGRGSSAEGVACRDKLRSFERRLSKLEKRREEEDNFAALLSDYERCVNELDADFRLKLLQYVTLCRSVKNSLMKRLQPDDAYGVTSSSA</sequence>
<feature type="region of interest" description="Disordered" evidence="1">
    <location>
        <begin position="1239"/>
        <end position="1280"/>
    </location>
</feature>